<dbReference type="AlphaFoldDB" id="A0A917HSE5"/>
<evidence type="ECO:0000313" key="3">
    <source>
        <dbReference type="Proteomes" id="UP000660862"/>
    </source>
</evidence>
<gene>
    <name evidence="2" type="ORF">GCM10007415_22090</name>
</gene>
<organism evidence="2 3">
    <name type="scientific">Parapedobacter pyrenivorans</name>
    <dbReference type="NCBI Taxonomy" id="1305674"/>
    <lineage>
        <taxon>Bacteria</taxon>
        <taxon>Pseudomonadati</taxon>
        <taxon>Bacteroidota</taxon>
        <taxon>Sphingobacteriia</taxon>
        <taxon>Sphingobacteriales</taxon>
        <taxon>Sphingobacteriaceae</taxon>
        <taxon>Parapedobacter</taxon>
    </lineage>
</organism>
<reference evidence="2" key="1">
    <citation type="journal article" date="2014" name="Int. J. Syst. Evol. Microbiol.">
        <title>Complete genome sequence of Corynebacterium casei LMG S-19264T (=DSM 44701T), isolated from a smear-ripened cheese.</title>
        <authorList>
            <consortium name="US DOE Joint Genome Institute (JGI-PGF)"/>
            <person name="Walter F."/>
            <person name="Albersmeier A."/>
            <person name="Kalinowski J."/>
            <person name="Ruckert C."/>
        </authorList>
    </citation>
    <scope>NUCLEOTIDE SEQUENCE</scope>
    <source>
        <strain evidence="2">CGMCC 1.12195</strain>
    </source>
</reference>
<evidence type="ECO:0000259" key="1">
    <source>
        <dbReference type="Pfam" id="PF10047"/>
    </source>
</evidence>
<feature type="domain" description="DUF2281" evidence="1">
    <location>
        <begin position="27"/>
        <end position="57"/>
    </location>
</feature>
<accession>A0A917HSE5</accession>
<dbReference type="InterPro" id="IPR018739">
    <property type="entry name" value="DUF2281"/>
</dbReference>
<dbReference type="EMBL" id="BMER01000001">
    <property type="protein sequence ID" value="GGG87777.1"/>
    <property type="molecule type" value="Genomic_DNA"/>
</dbReference>
<dbReference type="Proteomes" id="UP000660862">
    <property type="component" value="Unassembled WGS sequence"/>
</dbReference>
<dbReference type="Pfam" id="PF10047">
    <property type="entry name" value="DUF2281"/>
    <property type="match status" value="1"/>
</dbReference>
<keyword evidence="3" id="KW-1185">Reference proteome</keyword>
<proteinExistence type="predicted"/>
<reference evidence="2" key="2">
    <citation type="submission" date="2020-09" db="EMBL/GenBank/DDBJ databases">
        <authorList>
            <person name="Sun Q."/>
            <person name="Zhou Y."/>
        </authorList>
    </citation>
    <scope>NUCLEOTIDE SEQUENCE</scope>
    <source>
        <strain evidence="2">CGMCC 1.12195</strain>
    </source>
</reference>
<name>A0A917HSE5_9SPHI</name>
<evidence type="ECO:0000313" key="2">
    <source>
        <dbReference type="EMBL" id="GGG87777.1"/>
    </source>
</evidence>
<comment type="caution">
    <text evidence="2">The sequence shown here is derived from an EMBL/GenBank/DDBJ whole genome shotgun (WGS) entry which is preliminary data.</text>
</comment>
<sequence>MHWDQNLLNTPYDLIEVPTKSAKDVQLFAEISSLPANLKQEVSDFVAFLKYKKKQKTAV</sequence>
<protein>
    <recommendedName>
        <fullName evidence="1">DUF2281 domain-containing protein</fullName>
    </recommendedName>
</protein>